<reference evidence="1" key="1">
    <citation type="submission" date="2022-07" db="EMBL/GenBank/DDBJ databases">
        <title>Phylogenomic reconstructions and comparative analyses of Kickxellomycotina fungi.</title>
        <authorList>
            <person name="Reynolds N.K."/>
            <person name="Stajich J.E."/>
            <person name="Barry K."/>
            <person name="Grigoriev I.V."/>
            <person name="Crous P."/>
            <person name="Smith M.E."/>
        </authorList>
    </citation>
    <scope>NUCLEOTIDE SEQUENCE</scope>
    <source>
        <strain evidence="1">Benny 63K</strain>
    </source>
</reference>
<comment type="caution">
    <text evidence="1">The sequence shown here is derived from an EMBL/GenBank/DDBJ whole genome shotgun (WGS) entry which is preliminary data.</text>
</comment>
<organism evidence="1 2">
    <name type="scientific">Kickxella alabastrina</name>
    <dbReference type="NCBI Taxonomy" id="61397"/>
    <lineage>
        <taxon>Eukaryota</taxon>
        <taxon>Fungi</taxon>
        <taxon>Fungi incertae sedis</taxon>
        <taxon>Zoopagomycota</taxon>
        <taxon>Kickxellomycotina</taxon>
        <taxon>Kickxellomycetes</taxon>
        <taxon>Kickxellales</taxon>
        <taxon>Kickxellaceae</taxon>
        <taxon>Kickxella</taxon>
    </lineage>
</organism>
<accession>A0ACC1IXA8</accession>
<gene>
    <name evidence="1" type="ORF">LPJ66_000034</name>
</gene>
<keyword evidence="2" id="KW-1185">Reference proteome</keyword>
<dbReference type="EMBL" id="JANBPG010000001">
    <property type="protein sequence ID" value="KAJ1902423.1"/>
    <property type="molecule type" value="Genomic_DNA"/>
</dbReference>
<evidence type="ECO:0000313" key="2">
    <source>
        <dbReference type="Proteomes" id="UP001150581"/>
    </source>
</evidence>
<protein>
    <submittedName>
        <fullName evidence="1">Uncharacterized protein</fullName>
    </submittedName>
</protein>
<name>A0ACC1IXA8_9FUNG</name>
<proteinExistence type="predicted"/>
<evidence type="ECO:0000313" key="1">
    <source>
        <dbReference type="EMBL" id="KAJ1902423.1"/>
    </source>
</evidence>
<dbReference type="Proteomes" id="UP001150581">
    <property type="component" value="Unassembled WGS sequence"/>
</dbReference>
<sequence length="269" mass="29772">MDALRGKRVNRNSLFEQDDSSSNKRRGDDAMDVSDEDNQQDFAAFERMMEARVKAQMGEDTTPSTLAATTTNDDKDDSADSSAEANNTPVFRMFAGSGPVKIETEPIEPEYIQTKRPEVSMEESDTEEHWNALASAAIDADKIKEMAQIPLPAMRYPKRIMHIKLETESPDAKASGEKSKGEKGTKQTKNSEDGDRRKPRRRSEPYRRVLSPYNGGVIKARMLEDVIREEEKAASEALARSLRNGRGGRGGSRGGMRGSGGRGRGRGRS</sequence>